<dbReference type="EMBL" id="VUJU01007309">
    <property type="protein sequence ID" value="KAF0746159.1"/>
    <property type="molecule type" value="Genomic_DNA"/>
</dbReference>
<name>A0A6G0XZP5_APHCR</name>
<sequence length="106" mass="12399">MVSLNDLKILDILAEQIIELNDIEKDWENVSKAVKEIAAEIIGKIKREKYEVNEAIKCLKKMEVTRIGQVPAELIKYGGKEMQQLLLRLHQKIWKDELKQKLERSI</sequence>
<evidence type="ECO:0000313" key="2">
    <source>
        <dbReference type="Proteomes" id="UP000478052"/>
    </source>
</evidence>
<accession>A0A6G0XZP5</accession>
<comment type="caution">
    <text evidence="1">The sequence shown here is derived from an EMBL/GenBank/DDBJ whole genome shotgun (WGS) entry which is preliminary data.</text>
</comment>
<evidence type="ECO:0000313" key="1">
    <source>
        <dbReference type="EMBL" id="KAF0746159.1"/>
    </source>
</evidence>
<reference evidence="1 2" key="1">
    <citation type="submission" date="2019-08" db="EMBL/GenBank/DDBJ databases">
        <title>Whole genome of Aphis craccivora.</title>
        <authorList>
            <person name="Voronova N.V."/>
            <person name="Shulinski R.S."/>
            <person name="Bandarenka Y.V."/>
            <person name="Zhorov D.G."/>
            <person name="Warner D."/>
        </authorList>
    </citation>
    <scope>NUCLEOTIDE SEQUENCE [LARGE SCALE GENOMIC DNA]</scope>
    <source>
        <strain evidence="1">180601</strain>
        <tissue evidence="1">Whole Body</tissue>
    </source>
</reference>
<dbReference type="Proteomes" id="UP000478052">
    <property type="component" value="Unassembled WGS sequence"/>
</dbReference>
<dbReference type="AlphaFoldDB" id="A0A6G0XZP5"/>
<organism evidence="1 2">
    <name type="scientific">Aphis craccivora</name>
    <name type="common">Cowpea aphid</name>
    <dbReference type="NCBI Taxonomy" id="307492"/>
    <lineage>
        <taxon>Eukaryota</taxon>
        <taxon>Metazoa</taxon>
        <taxon>Ecdysozoa</taxon>
        <taxon>Arthropoda</taxon>
        <taxon>Hexapoda</taxon>
        <taxon>Insecta</taxon>
        <taxon>Pterygota</taxon>
        <taxon>Neoptera</taxon>
        <taxon>Paraneoptera</taxon>
        <taxon>Hemiptera</taxon>
        <taxon>Sternorrhyncha</taxon>
        <taxon>Aphidomorpha</taxon>
        <taxon>Aphidoidea</taxon>
        <taxon>Aphididae</taxon>
        <taxon>Aphidini</taxon>
        <taxon>Aphis</taxon>
        <taxon>Aphis</taxon>
    </lineage>
</organism>
<keyword evidence="2" id="KW-1185">Reference proteome</keyword>
<protein>
    <submittedName>
        <fullName evidence="1">Transposon TX1 uncharacterized protein</fullName>
    </submittedName>
</protein>
<proteinExistence type="predicted"/>
<gene>
    <name evidence="1" type="ORF">FWK35_00024334</name>
</gene>